<keyword evidence="7" id="KW-0539">Nucleus</keyword>
<feature type="region of interest" description="Disordered" evidence="8">
    <location>
        <begin position="1"/>
        <end position="53"/>
    </location>
</feature>
<comment type="subcellular location">
    <subcellularLocation>
        <location evidence="2">Cytoplasm</location>
    </subcellularLocation>
    <subcellularLocation>
        <location evidence="1">Nucleus</location>
    </subcellularLocation>
</comment>
<evidence type="ECO:0000259" key="9">
    <source>
        <dbReference type="Pfam" id="PF09811"/>
    </source>
</evidence>
<evidence type="ECO:0000256" key="1">
    <source>
        <dbReference type="ARBA" id="ARBA00004123"/>
    </source>
</evidence>
<evidence type="ECO:0000256" key="5">
    <source>
        <dbReference type="ARBA" id="ARBA00018400"/>
    </source>
</evidence>
<dbReference type="Pfam" id="PF09811">
    <property type="entry name" value="Yae1_N"/>
    <property type="match status" value="1"/>
</dbReference>
<evidence type="ECO:0000256" key="4">
    <source>
        <dbReference type="ARBA" id="ARBA00017286"/>
    </source>
</evidence>
<dbReference type="AlphaFoldDB" id="A0AB34PLP3"/>
<feature type="compositionally biased region" description="Acidic residues" evidence="8">
    <location>
        <begin position="119"/>
        <end position="128"/>
    </location>
</feature>
<name>A0AB34PLP3_CANAX</name>
<feature type="compositionally biased region" description="Polar residues" evidence="8">
    <location>
        <begin position="1"/>
        <end position="15"/>
    </location>
</feature>
<accession>A0AB34PLP3</accession>
<keyword evidence="6" id="KW-0963">Cytoplasm</keyword>
<proteinExistence type="inferred from homology"/>
<dbReference type="EMBL" id="AJIX01000039">
    <property type="protein sequence ID" value="KGR05506.1"/>
    <property type="molecule type" value="Genomic_DNA"/>
</dbReference>
<dbReference type="InterPro" id="IPR038881">
    <property type="entry name" value="Yae1-like"/>
</dbReference>
<dbReference type="PANTHER" id="PTHR18829:SF0">
    <property type="entry name" value="PROTEIN YAE1 HOMOLOG"/>
    <property type="match status" value="1"/>
</dbReference>
<feature type="domain" description="Essential protein Yae1 N-terminal" evidence="9">
    <location>
        <begin position="68"/>
        <end position="104"/>
    </location>
</feature>
<dbReference type="Proteomes" id="UP000030161">
    <property type="component" value="Unassembled WGS sequence"/>
</dbReference>
<evidence type="ECO:0000256" key="2">
    <source>
        <dbReference type="ARBA" id="ARBA00004496"/>
    </source>
</evidence>
<evidence type="ECO:0000313" key="10">
    <source>
        <dbReference type="EMBL" id="KGR05506.1"/>
    </source>
</evidence>
<dbReference type="GO" id="GO:0005634">
    <property type="term" value="C:nucleus"/>
    <property type="evidence" value="ECO:0007669"/>
    <property type="project" value="UniProtKB-SubCell"/>
</dbReference>
<protein>
    <recommendedName>
        <fullName evidence="5">Protein YAE1</fullName>
    </recommendedName>
    <alternativeName>
        <fullName evidence="4">Protein yae1</fullName>
    </alternativeName>
</protein>
<evidence type="ECO:0000256" key="7">
    <source>
        <dbReference type="ARBA" id="ARBA00023242"/>
    </source>
</evidence>
<feature type="region of interest" description="Disordered" evidence="8">
    <location>
        <begin position="111"/>
        <end position="134"/>
    </location>
</feature>
<evidence type="ECO:0000256" key="8">
    <source>
        <dbReference type="SAM" id="MobiDB-lite"/>
    </source>
</evidence>
<evidence type="ECO:0000256" key="6">
    <source>
        <dbReference type="ARBA" id="ARBA00022490"/>
    </source>
</evidence>
<feature type="compositionally biased region" description="Acidic residues" evidence="8">
    <location>
        <begin position="39"/>
        <end position="49"/>
    </location>
</feature>
<comment type="caution">
    <text evidence="10">The sequence shown here is derived from an EMBL/GenBank/DDBJ whole genome shotgun (WGS) entry which is preliminary data.</text>
</comment>
<comment type="similarity">
    <text evidence="3">Belongs to the YAE1 family.</text>
</comment>
<reference evidence="10 11" key="1">
    <citation type="submission" date="2013-12" db="EMBL/GenBank/DDBJ databases">
        <title>The Genome Sequence of Candida albicans P78048.</title>
        <authorList>
            <consortium name="The Broad Institute Genome Sequencing Platform"/>
            <consortium name="The Broad Institute Genome Sequencing Center for Infectious Disease"/>
            <person name="Cuomo C."/>
            <person name="Bennett R."/>
            <person name="Hirakawa M."/>
            <person name="Noverr M."/>
            <person name="Mitchell A."/>
            <person name="Young S.K."/>
            <person name="Zeng Q."/>
            <person name="Gargeya S."/>
            <person name="Fitzgerald M."/>
            <person name="Abouelleil A."/>
            <person name="Alvarado L."/>
            <person name="Berlin A.M."/>
            <person name="Chapman S.B."/>
            <person name="Dewar J."/>
            <person name="Goldberg J."/>
            <person name="Griggs A."/>
            <person name="Gujja S."/>
            <person name="Hansen M."/>
            <person name="Howarth C."/>
            <person name="Imamovic A."/>
            <person name="Larimer J."/>
            <person name="McCowan C."/>
            <person name="Murphy C."/>
            <person name="Pearson M."/>
            <person name="Priest M."/>
            <person name="Roberts A."/>
            <person name="Saif S."/>
            <person name="Shea T."/>
            <person name="Sykes S."/>
            <person name="Wortman J."/>
            <person name="Nusbaum C."/>
            <person name="Birren B."/>
        </authorList>
    </citation>
    <scope>NUCLEOTIDE SEQUENCE [LARGE SCALE GENOMIC DNA]</scope>
    <source>
        <strain evidence="10 11">P78048</strain>
    </source>
</reference>
<dbReference type="InterPro" id="IPR019191">
    <property type="entry name" value="Essential_protein_Yae1_N"/>
</dbReference>
<dbReference type="GO" id="GO:0005737">
    <property type="term" value="C:cytoplasm"/>
    <property type="evidence" value="ECO:0007669"/>
    <property type="project" value="UniProtKB-SubCell"/>
</dbReference>
<evidence type="ECO:0000256" key="3">
    <source>
        <dbReference type="ARBA" id="ARBA00007096"/>
    </source>
</evidence>
<gene>
    <name evidence="10" type="ORF">MG3_05075</name>
</gene>
<sequence>MTCQEDCSCKNNEAPTTKTTATTTNVGDGPGPGPIPGNNDDDDDDIWSDDDTKLIPENDIIRSHYKKGYVDGITQAKESSLQQGFDDGYPEGAKLGIKVGEILANLINQCKDRNRQGNDDDDDDDDDEQSVRFNEAKKELNIVNVLKKSYFDEDLNLKKSNDNKETDESYHELINKWENEMK</sequence>
<dbReference type="PANTHER" id="PTHR18829">
    <property type="entry name" value="PROTEIN YAE1 HOMOLOG"/>
    <property type="match status" value="1"/>
</dbReference>
<evidence type="ECO:0000313" key="11">
    <source>
        <dbReference type="Proteomes" id="UP000030161"/>
    </source>
</evidence>
<organism evidence="10 11">
    <name type="scientific">Candida albicans P78048</name>
    <dbReference type="NCBI Taxonomy" id="1094989"/>
    <lineage>
        <taxon>Eukaryota</taxon>
        <taxon>Fungi</taxon>
        <taxon>Dikarya</taxon>
        <taxon>Ascomycota</taxon>
        <taxon>Saccharomycotina</taxon>
        <taxon>Pichiomycetes</taxon>
        <taxon>Debaryomycetaceae</taxon>
        <taxon>Candida/Lodderomyces clade</taxon>
        <taxon>Candida</taxon>
    </lineage>
</organism>